<dbReference type="EMBL" id="CAVNYO010000040">
    <property type="protein sequence ID" value="CAK5263525.1"/>
    <property type="molecule type" value="Genomic_DNA"/>
</dbReference>
<accession>A0AAD2GVW7</accession>
<evidence type="ECO:0000256" key="1">
    <source>
        <dbReference type="SAM" id="MobiDB-lite"/>
    </source>
</evidence>
<evidence type="ECO:0000313" key="3">
    <source>
        <dbReference type="EMBL" id="CAK5263525.1"/>
    </source>
</evidence>
<comment type="caution">
    <text evidence="3">The sequence shown here is derived from an EMBL/GenBank/DDBJ whole genome shotgun (WGS) entry which is preliminary data.</text>
</comment>
<reference evidence="3" key="1">
    <citation type="submission" date="2023-11" db="EMBL/GenBank/DDBJ databases">
        <authorList>
            <person name="De Vega J J."/>
            <person name="De Vega J J."/>
        </authorList>
    </citation>
    <scope>NUCLEOTIDE SEQUENCE</scope>
</reference>
<feature type="compositionally biased region" description="Basic residues" evidence="1">
    <location>
        <begin position="116"/>
        <end position="133"/>
    </location>
</feature>
<keyword evidence="4" id="KW-1185">Reference proteome</keyword>
<evidence type="ECO:0000256" key="2">
    <source>
        <dbReference type="SAM" id="Phobius"/>
    </source>
</evidence>
<proteinExistence type="predicted"/>
<dbReference type="Proteomes" id="UP001295794">
    <property type="component" value="Unassembled WGS sequence"/>
</dbReference>
<organism evidence="3 4">
    <name type="scientific">Mycena citricolor</name>
    <dbReference type="NCBI Taxonomy" id="2018698"/>
    <lineage>
        <taxon>Eukaryota</taxon>
        <taxon>Fungi</taxon>
        <taxon>Dikarya</taxon>
        <taxon>Basidiomycota</taxon>
        <taxon>Agaricomycotina</taxon>
        <taxon>Agaricomycetes</taxon>
        <taxon>Agaricomycetidae</taxon>
        <taxon>Agaricales</taxon>
        <taxon>Marasmiineae</taxon>
        <taxon>Mycenaceae</taxon>
        <taxon>Mycena</taxon>
    </lineage>
</organism>
<keyword evidence="2" id="KW-0472">Membrane</keyword>
<keyword evidence="2" id="KW-0812">Transmembrane</keyword>
<protein>
    <submittedName>
        <fullName evidence="3">Uncharacterized protein</fullName>
    </submittedName>
</protein>
<feature type="region of interest" description="Disordered" evidence="1">
    <location>
        <begin position="98"/>
        <end position="153"/>
    </location>
</feature>
<feature type="transmembrane region" description="Helical" evidence="2">
    <location>
        <begin position="28"/>
        <end position="47"/>
    </location>
</feature>
<name>A0AAD2GVW7_9AGAR</name>
<dbReference type="AlphaFoldDB" id="A0AAD2GVW7"/>
<sequence length="153" mass="17026">MGQPSTFFLPFTDYKLPLDVELGTAPPVIMRAMPGGILLFAFMSHWMSTMYRHTALRVLNKYQMILTPYHPRTRQRESRSSWDGAGFVCVPGSLEHGPGVIPADLPSAPRTQPRPGRAKHPHQSSSRCTHRRPGQAPSRAHSHLQDSSVDICG</sequence>
<gene>
    <name evidence="3" type="ORF">MYCIT1_LOCUS2989</name>
</gene>
<evidence type="ECO:0000313" key="4">
    <source>
        <dbReference type="Proteomes" id="UP001295794"/>
    </source>
</evidence>
<keyword evidence="2" id="KW-1133">Transmembrane helix</keyword>